<dbReference type="AlphaFoldDB" id="A0A7J7NFZ9"/>
<feature type="transmembrane region" description="Helical" evidence="7">
    <location>
        <begin position="71"/>
        <end position="91"/>
    </location>
</feature>
<organism evidence="8 9">
    <name type="scientific">Kingdonia uniflora</name>
    <dbReference type="NCBI Taxonomy" id="39325"/>
    <lineage>
        <taxon>Eukaryota</taxon>
        <taxon>Viridiplantae</taxon>
        <taxon>Streptophyta</taxon>
        <taxon>Embryophyta</taxon>
        <taxon>Tracheophyta</taxon>
        <taxon>Spermatophyta</taxon>
        <taxon>Magnoliopsida</taxon>
        <taxon>Ranunculales</taxon>
        <taxon>Circaeasteraceae</taxon>
        <taxon>Kingdonia</taxon>
    </lineage>
</organism>
<evidence type="ECO:0000256" key="4">
    <source>
        <dbReference type="ARBA" id="ARBA00022833"/>
    </source>
</evidence>
<comment type="caution">
    <text evidence="8">The sequence shown here is derived from an EMBL/GenBank/DDBJ whole genome shotgun (WGS) entry which is preliminary data.</text>
</comment>
<evidence type="ECO:0000256" key="1">
    <source>
        <dbReference type="ARBA" id="ARBA00004370"/>
    </source>
</evidence>
<reference evidence="8 9" key="1">
    <citation type="journal article" date="2020" name="IScience">
        <title>Genome Sequencing of the Endangered Kingdonia uniflora (Circaeasteraceae, Ranunculales) Reveals Potential Mechanisms of Evolutionary Specialization.</title>
        <authorList>
            <person name="Sun Y."/>
            <person name="Deng T."/>
            <person name="Zhang A."/>
            <person name="Moore M.J."/>
            <person name="Landis J.B."/>
            <person name="Lin N."/>
            <person name="Zhang H."/>
            <person name="Zhang X."/>
            <person name="Huang J."/>
            <person name="Zhang X."/>
            <person name="Sun H."/>
            <person name="Wang H."/>
        </authorList>
    </citation>
    <scope>NUCLEOTIDE SEQUENCE [LARGE SCALE GENOMIC DNA]</scope>
    <source>
        <strain evidence="8">TB1705</strain>
        <tissue evidence="8">Leaf</tissue>
    </source>
</reference>
<evidence type="ECO:0000256" key="7">
    <source>
        <dbReference type="SAM" id="Phobius"/>
    </source>
</evidence>
<dbReference type="GO" id="GO:0016020">
    <property type="term" value="C:membrane"/>
    <property type="evidence" value="ECO:0007669"/>
    <property type="project" value="UniProtKB-SubCell"/>
</dbReference>
<evidence type="ECO:0000256" key="6">
    <source>
        <dbReference type="SAM" id="MobiDB-lite"/>
    </source>
</evidence>
<keyword evidence="3" id="KW-0863">Zinc-finger</keyword>
<evidence type="ECO:0000313" key="8">
    <source>
        <dbReference type="EMBL" id="KAF6165912.1"/>
    </source>
</evidence>
<evidence type="ECO:0000256" key="3">
    <source>
        <dbReference type="ARBA" id="ARBA00022771"/>
    </source>
</evidence>
<feature type="transmembrane region" description="Helical" evidence="7">
    <location>
        <begin position="36"/>
        <end position="59"/>
    </location>
</feature>
<dbReference type="PANTHER" id="PTHR46151">
    <property type="entry name" value="NEP1-INTERACTING PROTEIN-LIKE 2"/>
    <property type="match status" value="1"/>
</dbReference>
<keyword evidence="7" id="KW-1133">Transmembrane helix</keyword>
<feature type="region of interest" description="Disordered" evidence="6">
    <location>
        <begin position="534"/>
        <end position="564"/>
    </location>
</feature>
<keyword evidence="2" id="KW-0479">Metal-binding</keyword>
<keyword evidence="9" id="KW-1185">Reference proteome</keyword>
<gene>
    <name evidence="8" type="ORF">GIB67_012809</name>
</gene>
<name>A0A7J7NFZ9_9MAGN</name>
<evidence type="ECO:0000313" key="9">
    <source>
        <dbReference type="Proteomes" id="UP000541444"/>
    </source>
</evidence>
<keyword evidence="4" id="KW-0862">Zinc</keyword>
<dbReference type="OrthoDB" id="8062037at2759"/>
<dbReference type="EMBL" id="JACGCM010000816">
    <property type="protein sequence ID" value="KAF6165912.1"/>
    <property type="molecule type" value="Genomic_DNA"/>
</dbReference>
<accession>A0A7J7NFZ9</accession>
<dbReference type="Proteomes" id="UP000541444">
    <property type="component" value="Unassembled WGS sequence"/>
</dbReference>
<evidence type="ECO:0000256" key="5">
    <source>
        <dbReference type="ARBA" id="ARBA00023136"/>
    </source>
</evidence>
<dbReference type="GO" id="GO:0008270">
    <property type="term" value="F:zinc ion binding"/>
    <property type="evidence" value="ECO:0007669"/>
    <property type="project" value="UniProtKB-KW"/>
</dbReference>
<keyword evidence="5 7" id="KW-0472">Membrane</keyword>
<sequence>MNSSPTPTLSSTIATTYFDFWVKRVRMICSTVVSALFGNLVSTLLAFFLVVVGSMLGAITGALKGRESKNVLFRGFVVGFISGAFLSIHVFEHSLLLWQSGNTEIMCLQYIVDVITSLLSGRSIPGQIGHIFTMLSPVQNHLHTRSSFDEVPDVFEIEGSKGLSEDLVEKISKITIILKNNVDASREEVSCCVCLQDFHVGETNFYAKSMVTTMNQSRESRIRRKMEELCIRYSGYQPLYFLIPIPVSPTYHRMSYEEVMKVGDDYYQMAQFYYLLTFEVERQNGFRLLAKEAIITKNEAADVRPRESRRYPASSICVLNVVFPPSKYVVSSSSEETLSSGREDECSIMEETVNSVEISIEGGEPSKIEEVIERKDISEKEKVLIIYPDGVDVGKEYLKYKKKLQGKWGSYVEEQGLWFRAYIPGKGEEANGVMNVLQCCPAQLNGNVYEMMRKYVEGRSSGYLYSVSARPKFFDFESAGRPWNDYLVGKKYLEKRSQEFGALTMKFKVQSAHMKEFEDQSTRVKELEAELRQEKEKRAEEAKAATELVEKHSDLIEHNDKSVT</sequence>
<proteinExistence type="predicted"/>
<comment type="subcellular location">
    <subcellularLocation>
        <location evidence="1">Membrane</location>
    </subcellularLocation>
</comment>
<dbReference type="PANTHER" id="PTHR46151:SF7">
    <property type="entry name" value="NEP1-INTERACTING PROTEIN 1"/>
    <property type="match status" value="1"/>
</dbReference>
<keyword evidence="7" id="KW-0812">Transmembrane</keyword>
<protein>
    <submittedName>
        <fullName evidence="8">Uncharacterized protein</fullName>
    </submittedName>
</protein>
<evidence type="ECO:0000256" key="2">
    <source>
        <dbReference type="ARBA" id="ARBA00022723"/>
    </source>
</evidence>